<evidence type="ECO:0000313" key="3">
    <source>
        <dbReference type="Proteomes" id="UP000315525"/>
    </source>
</evidence>
<dbReference type="InterPro" id="IPR036746">
    <property type="entry name" value="TT1725-like_sf"/>
</dbReference>
<organism evidence="2 4">
    <name type="scientific">candidate division TA06 bacterium</name>
    <dbReference type="NCBI Taxonomy" id="2250710"/>
    <lineage>
        <taxon>Bacteria</taxon>
        <taxon>Bacteria division TA06</taxon>
    </lineage>
</organism>
<dbReference type="SUPFAM" id="SSF103007">
    <property type="entry name" value="Hypothetical protein TT1725"/>
    <property type="match status" value="1"/>
</dbReference>
<comment type="caution">
    <text evidence="2">The sequence shown here is derived from an EMBL/GenBank/DDBJ whole genome shotgun (WGS) entry which is preliminary data.</text>
</comment>
<dbReference type="PANTHER" id="PTHR36441:SF1">
    <property type="entry name" value="DUF503 DOMAIN-CONTAINING PROTEIN"/>
    <property type="match status" value="1"/>
</dbReference>
<evidence type="ECO:0000313" key="2">
    <source>
        <dbReference type="EMBL" id="TET79955.1"/>
    </source>
</evidence>
<protein>
    <submittedName>
        <fullName evidence="2">DUF503 domain-containing protein</fullName>
    </submittedName>
</protein>
<dbReference type="EMBL" id="SOIP01000381">
    <property type="protein sequence ID" value="TET79955.1"/>
    <property type="molecule type" value="Genomic_DNA"/>
</dbReference>
<proteinExistence type="predicted"/>
<reference evidence="3 4" key="1">
    <citation type="submission" date="2019-03" db="EMBL/GenBank/DDBJ databases">
        <title>Metabolic potential of uncultured bacteria and archaea associated with petroleum seepage in deep-sea sediments.</title>
        <authorList>
            <person name="Dong X."/>
            <person name="Hubert C."/>
        </authorList>
    </citation>
    <scope>NUCLEOTIDE SEQUENCE [LARGE SCALE GENOMIC DNA]</scope>
    <source>
        <strain evidence="2">E29_bin36</strain>
        <strain evidence="1">E44_bin18</strain>
    </source>
</reference>
<gene>
    <name evidence="2" type="ORF">E3J38_06505</name>
    <name evidence="1" type="ORF">E3J62_06225</name>
</gene>
<evidence type="ECO:0000313" key="1">
    <source>
        <dbReference type="EMBL" id="TET45764.1"/>
    </source>
</evidence>
<evidence type="ECO:0000313" key="4">
    <source>
        <dbReference type="Proteomes" id="UP000315534"/>
    </source>
</evidence>
<dbReference type="Proteomes" id="UP000315534">
    <property type="component" value="Unassembled WGS sequence"/>
</dbReference>
<name>A0A523XL76_UNCT6</name>
<dbReference type="Gene3D" id="3.30.70.1120">
    <property type="entry name" value="TT1725-like"/>
    <property type="match status" value="1"/>
</dbReference>
<dbReference type="AlphaFoldDB" id="A0A523XL76"/>
<dbReference type="EMBL" id="SOJN01000075">
    <property type="protein sequence ID" value="TET45764.1"/>
    <property type="molecule type" value="Genomic_DNA"/>
</dbReference>
<dbReference type="Proteomes" id="UP000315525">
    <property type="component" value="Unassembled WGS sequence"/>
</dbReference>
<accession>A0A523XL76</accession>
<dbReference type="Pfam" id="PF04456">
    <property type="entry name" value="DUF503"/>
    <property type="match status" value="1"/>
</dbReference>
<dbReference type="PANTHER" id="PTHR36441">
    <property type="entry name" value="HYPOTHETICAL CYTOSOLIC PROTEIN"/>
    <property type="match status" value="1"/>
</dbReference>
<sequence length="93" mass="10649">MIVGTCLVDLRIPGCRSLKEKRQIVKALKDSIRRKYNISIAELDHHDTWQRTLIGIAAISSNARFANQVLSKVVNVIEANTRVELIDYKLEMR</sequence>
<dbReference type="InterPro" id="IPR007546">
    <property type="entry name" value="DUF503"/>
</dbReference>